<sequence length="268" mass="30575">METLGSDTGNETGHKRFFGIELARLLSEKIIAQDPNFPAQAFLADTEASGLTELELLDRVDTLAHLLRKHLPQHYPDALEQLARIYGPENPNETGMFTFGYWLWPVGSFIATYGLDHPNESIAAIKELTKRHTGEFAIRPYIAARPTETVEVMRGWTTSSNVHIRRLASEGLRPRLPWSKRLTLFITEPQPIFEVLDTLKDDTSRFVQKSVANNLNDYLKGNRTDTLDLLIRWAANPTPQRQWIIRHALRNELRRGSTDAQNILKHAL</sequence>
<organism evidence="1 2">
    <name type="scientific">Leucobacter insecticola</name>
    <dbReference type="NCBI Taxonomy" id="2714934"/>
    <lineage>
        <taxon>Bacteria</taxon>
        <taxon>Bacillati</taxon>
        <taxon>Actinomycetota</taxon>
        <taxon>Actinomycetes</taxon>
        <taxon>Micrococcales</taxon>
        <taxon>Microbacteriaceae</taxon>
        <taxon>Leucobacter</taxon>
    </lineage>
</organism>
<gene>
    <name evidence="1" type="ORF">G7067_10370</name>
</gene>
<proteinExistence type="predicted"/>
<evidence type="ECO:0000313" key="2">
    <source>
        <dbReference type="Proteomes" id="UP000501387"/>
    </source>
</evidence>
<name>A0A6G8FK35_9MICO</name>
<accession>A0A6G8FK35</accession>
<dbReference type="KEGG" id="lins:G7067_10370"/>
<dbReference type="SUPFAM" id="SSF48371">
    <property type="entry name" value="ARM repeat"/>
    <property type="match status" value="1"/>
</dbReference>
<dbReference type="InterPro" id="IPR014825">
    <property type="entry name" value="DNA_alkylation"/>
</dbReference>
<dbReference type="EMBL" id="CP049934">
    <property type="protein sequence ID" value="QIM16714.1"/>
    <property type="molecule type" value="Genomic_DNA"/>
</dbReference>
<dbReference type="Pfam" id="PF08713">
    <property type="entry name" value="DNA_alkylation"/>
    <property type="match status" value="1"/>
</dbReference>
<dbReference type="RefSeq" id="WP_166324019.1">
    <property type="nucleotide sequence ID" value="NZ_CP049934.1"/>
</dbReference>
<dbReference type="InterPro" id="IPR016024">
    <property type="entry name" value="ARM-type_fold"/>
</dbReference>
<dbReference type="Gene3D" id="1.25.40.290">
    <property type="entry name" value="ARM repeat domains"/>
    <property type="match status" value="1"/>
</dbReference>
<protein>
    <submittedName>
        <fullName evidence="1">3-methyladenine DNA glycosylase</fullName>
    </submittedName>
</protein>
<evidence type="ECO:0000313" key="1">
    <source>
        <dbReference type="EMBL" id="QIM16714.1"/>
    </source>
</evidence>
<dbReference type="AlphaFoldDB" id="A0A6G8FK35"/>
<reference evidence="1 2" key="1">
    <citation type="submission" date="2020-03" db="EMBL/GenBank/DDBJ databases">
        <title>Leucobacter sp. nov., isolated from beetles.</title>
        <authorList>
            <person name="Hyun D.-W."/>
            <person name="Bae J.-W."/>
        </authorList>
    </citation>
    <scope>NUCLEOTIDE SEQUENCE [LARGE SCALE GENOMIC DNA]</scope>
    <source>
        <strain evidence="1 2">HDW9B</strain>
    </source>
</reference>
<dbReference type="Proteomes" id="UP000501387">
    <property type="component" value="Chromosome"/>
</dbReference>
<keyword evidence="2" id="KW-1185">Reference proteome</keyword>